<evidence type="ECO:0000256" key="1">
    <source>
        <dbReference type="SAM" id="MobiDB-lite"/>
    </source>
</evidence>
<dbReference type="HOGENOM" id="CLU_3221247_0_0_0"/>
<dbReference type="EnsemblBacteria" id="CAD73483">
    <property type="protein sequence ID" value="CAD73483"/>
    <property type="gene ID" value="RB3917"/>
</dbReference>
<gene>
    <name evidence="2" type="ordered locus">RB3917</name>
</gene>
<name>Q7UTF3_RHOBA</name>
<dbReference type="EMBL" id="BX294139">
    <property type="protein sequence ID" value="CAD73483.1"/>
    <property type="molecule type" value="Genomic_DNA"/>
</dbReference>
<dbReference type="STRING" id="243090.RB3917"/>
<feature type="region of interest" description="Disordered" evidence="1">
    <location>
        <begin position="21"/>
        <end position="44"/>
    </location>
</feature>
<evidence type="ECO:0000313" key="3">
    <source>
        <dbReference type="Proteomes" id="UP000001025"/>
    </source>
</evidence>
<proteinExistence type="predicted"/>
<evidence type="ECO:0000313" key="2">
    <source>
        <dbReference type="EMBL" id="CAD73483.1"/>
    </source>
</evidence>
<dbReference type="KEGG" id="rba:RB3917"/>
<dbReference type="AlphaFoldDB" id="Q7UTF3"/>
<dbReference type="Proteomes" id="UP000001025">
    <property type="component" value="Chromosome"/>
</dbReference>
<dbReference type="InParanoid" id="Q7UTF3"/>
<keyword evidence="3" id="KW-1185">Reference proteome</keyword>
<reference evidence="2 3" key="1">
    <citation type="journal article" date="2003" name="Proc. Natl. Acad. Sci. U.S.A.">
        <title>Complete genome sequence of the marine planctomycete Pirellula sp. strain 1.</title>
        <authorList>
            <person name="Gloeckner F.O."/>
            <person name="Kube M."/>
            <person name="Bauer M."/>
            <person name="Teeling H."/>
            <person name="Lombardot T."/>
            <person name="Ludwig W."/>
            <person name="Gade D."/>
            <person name="Beck A."/>
            <person name="Borzym K."/>
            <person name="Heitmann K."/>
            <person name="Rabus R."/>
            <person name="Schlesner H."/>
            <person name="Amann R."/>
            <person name="Reinhardt R."/>
        </authorList>
    </citation>
    <scope>NUCLEOTIDE SEQUENCE [LARGE SCALE GENOMIC DNA]</scope>
    <source>
        <strain evidence="3">DSM 10527 / NCIMB 13988 / SH1</strain>
    </source>
</reference>
<accession>Q7UTF3</accession>
<sequence>MNRWPGKPACRQFVKLGRDQGIRRGNLEGQPSESEARFYGSLPV</sequence>
<organism evidence="2 3">
    <name type="scientific">Rhodopirellula baltica (strain DSM 10527 / NCIMB 13988 / SH1)</name>
    <dbReference type="NCBI Taxonomy" id="243090"/>
    <lineage>
        <taxon>Bacteria</taxon>
        <taxon>Pseudomonadati</taxon>
        <taxon>Planctomycetota</taxon>
        <taxon>Planctomycetia</taxon>
        <taxon>Pirellulales</taxon>
        <taxon>Pirellulaceae</taxon>
        <taxon>Rhodopirellula</taxon>
    </lineage>
</organism>
<protein>
    <submittedName>
        <fullName evidence="2">Uncharacterized protein</fullName>
    </submittedName>
</protein>